<reference evidence="2" key="1">
    <citation type="submission" date="2021-02" db="EMBL/GenBank/DDBJ databases">
        <title>Natronogracilivirga saccharolytica gen. nov. sp. nov. a new anaerobic, haloalkiliphilic carbohydrate-fermenting bacterium from soda lake and proposing of Cyclonatronumiaceae fam. nov. in the phylum Balneolaeota.</title>
        <authorList>
            <person name="Zhilina T.N."/>
            <person name="Sorokin D.Y."/>
            <person name="Zavarzina D.G."/>
            <person name="Toshchakov S.V."/>
            <person name="Kublanov I.V."/>
        </authorList>
    </citation>
    <scope>NUCLEOTIDE SEQUENCE</scope>
    <source>
        <strain evidence="2">Z-1702</strain>
    </source>
</reference>
<dbReference type="SUPFAM" id="SSF53067">
    <property type="entry name" value="Actin-like ATPase domain"/>
    <property type="match status" value="1"/>
</dbReference>
<dbReference type="Pfam" id="PF00480">
    <property type="entry name" value="ROK"/>
    <property type="match status" value="1"/>
</dbReference>
<dbReference type="Proteomes" id="UP000673975">
    <property type="component" value="Unassembled WGS sequence"/>
</dbReference>
<comment type="similarity">
    <text evidence="1">Belongs to the ROK (NagC/XylR) family.</text>
</comment>
<dbReference type="InterPro" id="IPR000600">
    <property type="entry name" value="ROK"/>
</dbReference>
<comment type="caution">
    <text evidence="2">The sequence shown here is derived from an EMBL/GenBank/DDBJ whole genome shotgun (WGS) entry which is preliminary data.</text>
</comment>
<evidence type="ECO:0000256" key="1">
    <source>
        <dbReference type="ARBA" id="ARBA00006479"/>
    </source>
</evidence>
<name>A0A8J7UUW4_9BACT</name>
<keyword evidence="3" id="KW-1185">Reference proteome</keyword>
<dbReference type="PROSITE" id="PS01125">
    <property type="entry name" value="ROK"/>
    <property type="match status" value="1"/>
</dbReference>
<organism evidence="2 3">
    <name type="scientific">Natronogracilivirga saccharolytica</name>
    <dbReference type="NCBI Taxonomy" id="2812953"/>
    <lineage>
        <taxon>Bacteria</taxon>
        <taxon>Pseudomonadati</taxon>
        <taxon>Balneolota</taxon>
        <taxon>Balneolia</taxon>
        <taxon>Balneolales</taxon>
        <taxon>Cyclonatronaceae</taxon>
        <taxon>Natronogracilivirga</taxon>
    </lineage>
</organism>
<dbReference type="InterPro" id="IPR049874">
    <property type="entry name" value="ROK_cs"/>
</dbReference>
<dbReference type="PANTHER" id="PTHR18964">
    <property type="entry name" value="ROK (REPRESSOR, ORF, KINASE) FAMILY"/>
    <property type="match status" value="1"/>
</dbReference>
<protein>
    <submittedName>
        <fullName evidence="2">ROK family protein</fullName>
    </submittedName>
</protein>
<gene>
    <name evidence="2" type="ORF">NATSA_09080</name>
</gene>
<dbReference type="AlphaFoldDB" id="A0A8J7UUW4"/>
<accession>A0A8J7UUW4</accession>
<evidence type="ECO:0000313" key="2">
    <source>
        <dbReference type="EMBL" id="MBP3192815.1"/>
    </source>
</evidence>
<dbReference type="CDD" id="cd23763">
    <property type="entry name" value="ASKHA_ATPase_ROK"/>
    <property type="match status" value="1"/>
</dbReference>
<evidence type="ECO:0000313" key="3">
    <source>
        <dbReference type="Proteomes" id="UP000673975"/>
    </source>
</evidence>
<dbReference type="RefSeq" id="WP_210511877.1">
    <property type="nucleotide sequence ID" value="NZ_JAFIDN010000006.1"/>
</dbReference>
<sequence length="319" mass="33970">MLSIGIDLGGTNIKSALIHRDEGIIAQDSVPTDAGRGPDYVLDRIAESVQNTRNKATEDPVGIGIGSPGIISLDRTTVSNPPNLPGWDVVNVNEELKKRTGLDAVVENDANLMALGSSRYGEGQDLDSLIMLTLGTGVGGGIIINRELYRGATGAAAELGHVIINFDGPSSNSKAKGGVEAYIGQRFLIRNALPLIKKHPDNTLAKEYLDKPEALEPVHLSREADRGNNLAVQILSEAGRMLGYAIVNYIHILDIRNIIVSGGVAKAGDWILEPARAAARERLLPPYLEGFQLSYESLGNDAALLGAGSLAFELLANHR</sequence>
<dbReference type="EMBL" id="JAFIDN010000006">
    <property type="protein sequence ID" value="MBP3192815.1"/>
    <property type="molecule type" value="Genomic_DNA"/>
</dbReference>
<dbReference type="Gene3D" id="3.30.420.40">
    <property type="match status" value="2"/>
</dbReference>
<proteinExistence type="inferred from homology"/>
<dbReference type="InterPro" id="IPR043129">
    <property type="entry name" value="ATPase_NBD"/>
</dbReference>
<dbReference type="PANTHER" id="PTHR18964:SF149">
    <property type="entry name" value="BIFUNCTIONAL UDP-N-ACETYLGLUCOSAMINE 2-EPIMERASE_N-ACETYLMANNOSAMINE KINASE"/>
    <property type="match status" value="1"/>
</dbReference>